<dbReference type="InterPro" id="IPR003661">
    <property type="entry name" value="HisK_dim/P_dom"/>
</dbReference>
<dbReference type="PROSITE" id="PS50109">
    <property type="entry name" value="HIS_KIN"/>
    <property type="match status" value="1"/>
</dbReference>
<dbReference type="EMBL" id="QFYQ01000001">
    <property type="protein sequence ID" value="RAK54473.1"/>
    <property type="molecule type" value="Genomic_DNA"/>
</dbReference>
<dbReference type="Gene3D" id="1.10.287.130">
    <property type="match status" value="1"/>
</dbReference>
<evidence type="ECO:0000259" key="13">
    <source>
        <dbReference type="PROSITE" id="PS50112"/>
    </source>
</evidence>
<dbReference type="SMART" id="SM00387">
    <property type="entry name" value="HATPase_c"/>
    <property type="match status" value="1"/>
</dbReference>
<dbReference type="InterPro" id="IPR004358">
    <property type="entry name" value="Sig_transdc_His_kin-like_C"/>
</dbReference>
<accession>A0A328AHT4</accession>
<keyword evidence="11" id="KW-1133">Transmembrane helix</keyword>
<evidence type="ECO:0000313" key="14">
    <source>
        <dbReference type="EMBL" id="RAK54473.1"/>
    </source>
</evidence>
<dbReference type="PRINTS" id="PR00344">
    <property type="entry name" value="BCTRLSENSOR"/>
</dbReference>
<protein>
    <recommendedName>
        <fullName evidence="3">histidine kinase</fullName>
        <ecNumber evidence="3">2.7.13.3</ecNumber>
    </recommendedName>
</protein>
<dbReference type="InterPro" id="IPR035965">
    <property type="entry name" value="PAS-like_dom_sf"/>
</dbReference>
<reference evidence="15" key="1">
    <citation type="submission" date="2018-05" db="EMBL/GenBank/DDBJ databases">
        <authorList>
            <person name="Li X."/>
        </authorList>
    </citation>
    <scope>NUCLEOTIDE SEQUENCE [LARGE SCALE GENOMIC DNA]</scope>
    <source>
        <strain evidence="15">LX32</strain>
    </source>
</reference>
<dbReference type="InterPro" id="IPR003594">
    <property type="entry name" value="HATPase_dom"/>
</dbReference>
<evidence type="ECO:0000256" key="10">
    <source>
        <dbReference type="ARBA" id="ARBA00023136"/>
    </source>
</evidence>
<dbReference type="SUPFAM" id="SSF47384">
    <property type="entry name" value="Homodimeric domain of signal transducing histidine kinase"/>
    <property type="match status" value="1"/>
</dbReference>
<keyword evidence="8" id="KW-0067">ATP-binding</keyword>
<evidence type="ECO:0000256" key="1">
    <source>
        <dbReference type="ARBA" id="ARBA00000085"/>
    </source>
</evidence>
<dbReference type="PANTHER" id="PTHR43711:SF1">
    <property type="entry name" value="HISTIDINE KINASE 1"/>
    <property type="match status" value="1"/>
</dbReference>
<dbReference type="OrthoDB" id="9801651at2"/>
<dbReference type="GO" id="GO:0000155">
    <property type="term" value="F:phosphorelay sensor kinase activity"/>
    <property type="evidence" value="ECO:0007669"/>
    <property type="project" value="InterPro"/>
</dbReference>
<keyword evidence="11" id="KW-0812">Transmembrane</keyword>
<dbReference type="InterPro" id="IPR036097">
    <property type="entry name" value="HisK_dim/P_sf"/>
</dbReference>
<feature type="transmembrane region" description="Helical" evidence="11">
    <location>
        <begin position="158"/>
        <end position="177"/>
    </location>
</feature>
<feature type="transmembrane region" description="Helical" evidence="11">
    <location>
        <begin position="189"/>
        <end position="213"/>
    </location>
</feature>
<comment type="subcellular location">
    <subcellularLocation>
        <location evidence="2">Membrane</location>
    </subcellularLocation>
</comment>
<gene>
    <name evidence="14" type="ORF">DJ017_08030</name>
</gene>
<dbReference type="AlphaFoldDB" id="A0A328AHT4"/>
<dbReference type="SUPFAM" id="SSF55874">
    <property type="entry name" value="ATPase domain of HSP90 chaperone/DNA topoisomerase II/histidine kinase"/>
    <property type="match status" value="1"/>
</dbReference>
<evidence type="ECO:0000256" key="7">
    <source>
        <dbReference type="ARBA" id="ARBA00022777"/>
    </source>
</evidence>
<dbReference type="SUPFAM" id="SSF55785">
    <property type="entry name" value="PYP-like sensor domain (PAS domain)"/>
    <property type="match status" value="1"/>
</dbReference>
<dbReference type="InterPro" id="IPR036890">
    <property type="entry name" value="HATPase_C_sf"/>
</dbReference>
<dbReference type="Pfam" id="PF02518">
    <property type="entry name" value="HATPase_c"/>
    <property type="match status" value="1"/>
</dbReference>
<dbReference type="Gene3D" id="3.30.565.10">
    <property type="entry name" value="Histidine kinase-like ATPase, C-terminal domain"/>
    <property type="match status" value="1"/>
</dbReference>
<dbReference type="InterPro" id="IPR050736">
    <property type="entry name" value="Sensor_HK_Regulatory"/>
</dbReference>
<evidence type="ECO:0000313" key="15">
    <source>
        <dbReference type="Proteomes" id="UP000249254"/>
    </source>
</evidence>
<dbReference type="PANTHER" id="PTHR43711">
    <property type="entry name" value="TWO-COMPONENT HISTIDINE KINASE"/>
    <property type="match status" value="1"/>
</dbReference>
<evidence type="ECO:0000256" key="2">
    <source>
        <dbReference type="ARBA" id="ARBA00004370"/>
    </source>
</evidence>
<evidence type="ECO:0000256" key="11">
    <source>
        <dbReference type="SAM" id="Phobius"/>
    </source>
</evidence>
<keyword evidence="4" id="KW-0597">Phosphoprotein</keyword>
<keyword evidence="9" id="KW-0902">Two-component regulatory system</keyword>
<keyword evidence="15" id="KW-1185">Reference proteome</keyword>
<evidence type="ECO:0000256" key="3">
    <source>
        <dbReference type="ARBA" id="ARBA00012438"/>
    </source>
</evidence>
<dbReference type="CDD" id="cd00130">
    <property type="entry name" value="PAS"/>
    <property type="match status" value="1"/>
</dbReference>
<dbReference type="Pfam" id="PF00512">
    <property type="entry name" value="HisKA"/>
    <property type="match status" value="1"/>
</dbReference>
<organism evidence="14 15">
    <name type="scientific">Phenylobacterium soli</name>
    <dbReference type="NCBI Taxonomy" id="2170551"/>
    <lineage>
        <taxon>Bacteria</taxon>
        <taxon>Pseudomonadati</taxon>
        <taxon>Pseudomonadota</taxon>
        <taxon>Alphaproteobacteria</taxon>
        <taxon>Caulobacterales</taxon>
        <taxon>Caulobacteraceae</taxon>
        <taxon>Phenylobacterium</taxon>
    </lineage>
</organism>
<dbReference type="PROSITE" id="PS50112">
    <property type="entry name" value="PAS"/>
    <property type="match status" value="1"/>
</dbReference>
<feature type="domain" description="PAS" evidence="13">
    <location>
        <begin position="256"/>
        <end position="291"/>
    </location>
</feature>
<name>A0A328AHT4_9CAUL</name>
<sequence>MRRSRRRRAALTGLARTAKLKPFATAADGVGGVILAGSSRRSRGARRARARERRFAVVWHLAWALVVSGAAAALLTLGGLAPGVELAALAMGWAAAVFGAILAATGSTGALGVAIVLWALAGAAACQMTGGASGPLAVWCLAPLAATAAFRRPALLPLGAAAAVAAAGVSALGSLLLPLPVASPALAPWLGVTGIATAVLGLGAGLVALHAAVRRRERERDDIELGLREVLAHQPQLLMTLYPGGRILEAYGQAPLGVGVQDLLDRNFSDLVAPDERPQVEDALQRATAEGSAEIAFTPIYDPNGWSVLTLRRMSSIRLAAAMRDARAQKARETELEQARTSAEAQNAGKSRFLANMSHELRTPLNAIMGFSDIMRQRLFGPMSDRYAEYADLIHDAGAHLLELINDVLDMSKIEAERFELAREEFDAREAVSAVIRLMRGQAERAGVQLRGVLPSEPLDVEADRRAIKQIALNLVSNALKFTPRGGSVTLTVQAVDDTLEIIVSDTGVGIPPDDLERLGNPFEQAGDATQRAAGSGLGLSLVRAFARLHGGEMGLESTVGEGTTVTVRMPVVCPEPVVAPAEASAR</sequence>
<proteinExistence type="predicted"/>
<evidence type="ECO:0000256" key="9">
    <source>
        <dbReference type="ARBA" id="ARBA00023012"/>
    </source>
</evidence>
<keyword evidence="10 11" id="KW-0472">Membrane</keyword>
<evidence type="ECO:0000259" key="12">
    <source>
        <dbReference type="PROSITE" id="PS50109"/>
    </source>
</evidence>
<evidence type="ECO:0000256" key="4">
    <source>
        <dbReference type="ARBA" id="ARBA00022553"/>
    </source>
</evidence>
<dbReference type="EC" id="2.7.13.3" evidence="3"/>
<dbReference type="Proteomes" id="UP000249254">
    <property type="component" value="Unassembled WGS sequence"/>
</dbReference>
<dbReference type="InterPro" id="IPR005467">
    <property type="entry name" value="His_kinase_dom"/>
</dbReference>
<dbReference type="SMART" id="SM00388">
    <property type="entry name" value="HisKA"/>
    <property type="match status" value="1"/>
</dbReference>
<dbReference type="CDD" id="cd00082">
    <property type="entry name" value="HisKA"/>
    <property type="match status" value="1"/>
</dbReference>
<dbReference type="CDD" id="cd16922">
    <property type="entry name" value="HATPase_EvgS-ArcB-TorS-like"/>
    <property type="match status" value="1"/>
</dbReference>
<comment type="caution">
    <text evidence="14">The sequence shown here is derived from an EMBL/GenBank/DDBJ whole genome shotgun (WGS) entry which is preliminary data.</text>
</comment>
<feature type="transmembrane region" description="Helical" evidence="11">
    <location>
        <begin position="56"/>
        <end position="80"/>
    </location>
</feature>
<dbReference type="GO" id="GO:0005524">
    <property type="term" value="F:ATP binding"/>
    <property type="evidence" value="ECO:0007669"/>
    <property type="project" value="UniProtKB-KW"/>
</dbReference>
<keyword evidence="6" id="KW-0547">Nucleotide-binding</keyword>
<comment type="catalytic activity">
    <reaction evidence="1">
        <text>ATP + protein L-histidine = ADP + protein N-phospho-L-histidine.</text>
        <dbReference type="EC" id="2.7.13.3"/>
    </reaction>
</comment>
<dbReference type="InterPro" id="IPR000014">
    <property type="entry name" value="PAS"/>
</dbReference>
<feature type="domain" description="Histidine kinase" evidence="12">
    <location>
        <begin position="356"/>
        <end position="574"/>
    </location>
</feature>
<evidence type="ECO:0000256" key="8">
    <source>
        <dbReference type="ARBA" id="ARBA00022840"/>
    </source>
</evidence>
<dbReference type="FunFam" id="1.10.287.130:FF:000038">
    <property type="entry name" value="Sensory transduction histidine kinase"/>
    <property type="match status" value="1"/>
</dbReference>
<keyword evidence="7 14" id="KW-0418">Kinase</keyword>
<evidence type="ECO:0000256" key="6">
    <source>
        <dbReference type="ARBA" id="ARBA00022741"/>
    </source>
</evidence>
<keyword evidence="5" id="KW-0808">Transferase</keyword>
<dbReference type="GO" id="GO:0016020">
    <property type="term" value="C:membrane"/>
    <property type="evidence" value="ECO:0007669"/>
    <property type="project" value="UniProtKB-SubCell"/>
</dbReference>
<evidence type="ECO:0000256" key="5">
    <source>
        <dbReference type="ARBA" id="ARBA00022679"/>
    </source>
</evidence>